<evidence type="ECO:0000313" key="2">
    <source>
        <dbReference type="EMBL" id="UVW35805.1"/>
    </source>
</evidence>
<reference evidence="2" key="1">
    <citation type="submission" date="2022-08" db="EMBL/GenBank/DDBJ databases">
        <title>Catabolic pathway analysis in culturable SAR92 clade bacteria reveals their overlooked roles in DMSP degradation in coastal seas.</title>
        <authorList>
            <person name="He X."/>
            <person name="Zhang X."/>
            <person name="Zhang Y."/>
        </authorList>
    </citation>
    <scope>NUCLEOTIDE SEQUENCE</scope>
    <source>
        <strain evidence="2">H455</strain>
    </source>
</reference>
<protein>
    <submittedName>
        <fullName evidence="2">Type IV pilus modification protein PilV</fullName>
    </submittedName>
</protein>
<feature type="transmembrane region" description="Helical" evidence="1">
    <location>
        <begin position="15"/>
        <end position="35"/>
    </location>
</feature>
<organism evidence="2 3">
    <name type="scientific">SAR92 clade bacterium H455</name>
    <dbReference type="NCBI Taxonomy" id="2974818"/>
    <lineage>
        <taxon>Bacteria</taxon>
        <taxon>Pseudomonadati</taxon>
        <taxon>Pseudomonadota</taxon>
        <taxon>Gammaproteobacteria</taxon>
        <taxon>Cellvibrionales</taxon>
        <taxon>Porticoccaceae</taxon>
        <taxon>SAR92 clade</taxon>
    </lineage>
</organism>
<name>A0ABY5TR13_9GAMM</name>
<proteinExistence type="predicted"/>
<dbReference type="Proteomes" id="UP001059934">
    <property type="component" value="Chromosome"/>
</dbReference>
<evidence type="ECO:0000256" key="1">
    <source>
        <dbReference type="SAM" id="Phobius"/>
    </source>
</evidence>
<keyword evidence="1" id="KW-1133">Transmembrane helix</keyword>
<keyword evidence="1" id="KW-0472">Membrane</keyword>
<evidence type="ECO:0000313" key="3">
    <source>
        <dbReference type="Proteomes" id="UP001059934"/>
    </source>
</evidence>
<keyword evidence="3" id="KW-1185">Reference proteome</keyword>
<dbReference type="EMBL" id="CP103416">
    <property type="protein sequence ID" value="UVW35805.1"/>
    <property type="molecule type" value="Genomic_DNA"/>
</dbReference>
<keyword evidence="1" id="KW-0812">Transmembrane</keyword>
<sequence length="151" mass="15768">MQGTNLKRLGGHQSGLSMIEVLIAILISVIGLFSVMKMQLAAVSNTHSAYLRSQAAVVSNAMVDQLRANSSAALNGDYDLTLSATPPTEGGIEATDLAQWRTNLATILPSGVGSVACVSATQICTLVVQWDDSRGLAGGNAHQFSLAVRLQ</sequence>
<gene>
    <name evidence="2" type="primary">pilV</name>
    <name evidence="2" type="ORF">NYF23_04120</name>
</gene>
<dbReference type="InterPro" id="IPR013362">
    <property type="entry name" value="Pilus_4_PilV"/>
</dbReference>
<dbReference type="NCBIfam" id="TIGR02523">
    <property type="entry name" value="type_IV_pilV"/>
    <property type="match status" value="1"/>
</dbReference>
<accession>A0ABY5TR13</accession>